<proteinExistence type="predicted"/>
<dbReference type="OrthoDB" id="9780217at2"/>
<gene>
    <name evidence="8" type="ORF">AHMF7605_15645</name>
</gene>
<comment type="caution">
    <text evidence="8">The sequence shown here is derived from an EMBL/GenBank/DDBJ whole genome shotgun (WGS) entry which is preliminary data.</text>
</comment>
<evidence type="ECO:0000256" key="1">
    <source>
        <dbReference type="ARBA" id="ARBA00022670"/>
    </source>
</evidence>
<keyword evidence="3" id="KW-0068">Autocatalytic cleavage</keyword>
<dbReference type="FunFam" id="3.60.20.30:FF:000001">
    <property type="entry name" value="Isoaspartyl peptidase/L-asparaginase"/>
    <property type="match status" value="1"/>
</dbReference>
<dbReference type="EMBL" id="PYFT01000001">
    <property type="protein sequence ID" value="PSR54833.1"/>
    <property type="molecule type" value="Genomic_DNA"/>
</dbReference>
<evidence type="ECO:0000313" key="9">
    <source>
        <dbReference type="Proteomes" id="UP000240357"/>
    </source>
</evidence>
<keyword evidence="1" id="KW-0645">Protease</keyword>
<evidence type="ECO:0000256" key="6">
    <source>
        <dbReference type="PIRSR" id="PIRSR600246-2"/>
    </source>
</evidence>
<keyword evidence="9" id="KW-1185">Reference proteome</keyword>
<evidence type="ECO:0000256" key="7">
    <source>
        <dbReference type="PIRSR" id="PIRSR600246-3"/>
    </source>
</evidence>
<evidence type="ECO:0000256" key="3">
    <source>
        <dbReference type="ARBA" id="ARBA00022813"/>
    </source>
</evidence>
<feature type="binding site" evidence="6">
    <location>
        <begin position="218"/>
        <end position="221"/>
    </location>
    <ligand>
        <name>substrate</name>
    </ligand>
</feature>
<dbReference type="CDD" id="cd04701">
    <property type="entry name" value="Asparaginase_2"/>
    <property type="match status" value="1"/>
</dbReference>
<dbReference type="RefSeq" id="WP_106930875.1">
    <property type="nucleotide sequence ID" value="NZ_PYFT01000001.1"/>
</dbReference>
<keyword evidence="2" id="KW-0378">Hydrolase</keyword>
<dbReference type="Pfam" id="PF01112">
    <property type="entry name" value="Asparaginase_2"/>
    <property type="match status" value="1"/>
</dbReference>
<dbReference type="PANTHER" id="PTHR10188:SF6">
    <property type="entry name" value="N(4)-(BETA-N-ACETYLGLUCOSAMINYL)-L-ASPARAGINASE"/>
    <property type="match status" value="1"/>
</dbReference>
<dbReference type="GO" id="GO:0006508">
    <property type="term" value="P:proteolysis"/>
    <property type="evidence" value="ECO:0007669"/>
    <property type="project" value="UniProtKB-KW"/>
</dbReference>
<name>A0A2T2YH48_9BACT</name>
<protein>
    <recommendedName>
        <fullName evidence="4">Isoaspartyl peptidase</fullName>
    </recommendedName>
</protein>
<dbReference type="GO" id="GO:0016811">
    <property type="term" value="F:hydrolase activity, acting on carbon-nitrogen (but not peptide) bonds, in linear amides"/>
    <property type="evidence" value="ECO:0007669"/>
    <property type="project" value="UniProtKB-ARBA"/>
</dbReference>
<organism evidence="8 9">
    <name type="scientific">Adhaeribacter arboris</name>
    <dbReference type="NCBI Taxonomy" id="2072846"/>
    <lineage>
        <taxon>Bacteria</taxon>
        <taxon>Pseudomonadati</taxon>
        <taxon>Bacteroidota</taxon>
        <taxon>Cytophagia</taxon>
        <taxon>Cytophagales</taxon>
        <taxon>Hymenobacteraceae</taxon>
        <taxon>Adhaeribacter</taxon>
    </lineage>
</organism>
<dbReference type="SUPFAM" id="SSF56235">
    <property type="entry name" value="N-terminal nucleophile aminohydrolases (Ntn hydrolases)"/>
    <property type="match status" value="1"/>
</dbReference>
<feature type="binding site" evidence="6">
    <location>
        <begin position="195"/>
        <end position="198"/>
    </location>
    <ligand>
        <name>substrate</name>
    </ligand>
</feature>
<evidence type="ECO:0000256" key="5">
    <source>
        <dbReference type="PIRSR" id="PIRSR600246-1"/>
    </source>
</evidence>
<reference evidence="8 9" key="1">
    <citation type="submission" date="2018-03" db="EMBL/GenBank/DDBJ databases">
        <title>Adhaeribacter sp. HMF7605 Genome sequencing and assembly.</title>
        <authorList>
            <person name="Kang H."/>
            <person name="Kang J."/>
            <person name="Cha I."/>
            <person name="Kim H."/>
            <person name="Joh K."/>
        </authorList>
    </citation>
    <scope>NUCLEOTIDE SEQUENCE [LARGE SCALE GENOMIC DNA]</scope>
    <source>
        <strain evidence="8 9">HMF7605</strain>
    </source>
</reference>
<evidence type="ECO:0000256" key="4">
    <source>
        <dbReference type="ARBA" id="ARBA00069124"/>
    </source>
</evidence>
<evidence type="ECO:0000313" key="8">
    <source>
        <dbReference type="EMBL" id="PSR54833.1"/>
    </source>
</evidence>
<dbReference type="PANTHER" id="PTHR10188">
    <property type="entry name" value="L-ASPARAGINASE"/>
    <property type="match status" value="1"/>
</dbReference>
<dbReference type="GO" id="GO:0008233">
    <property type="term" value="F:peptidase activity"/>
    <property type="evidence" value="ECO:0007669"/>
    <property type="project" value="UniProtKB-KW"/>
</dbReference>
<feature type="active site" description="Nucleophile" evidence="5">
    <location>
        <position position="167"/>
    </location>
</feature>
<dbReference type="Proteomes" id="UP000240357">
    <property type="component" value="Unassembled WGS sequence"/>
</dbReference>
<sequence length="301" mass="32895">MKDFVIAIHGGAENKTRRDIGPDMEAAYRRSLEEALLAGWSILNDGGSAVDAVEAAVKVMENNYLFNAGKGGAYTEKYKNQFDASIMCGKTLKAGTVAGVHRVKNPITLAKTIKDKSKHVFLTSDGAEEFALEHHLEFKPAEYFRTKKQLDELEETKKEEKVKEFDTVGAVALDKNGNLAAATSTGGLVNQHNGRVGDTPIIGSGTYANNEVCAISCTGDGEGIMRAVVGHEVYALVKYQKLPIQEACERAATVYKDKIEGDKNLIALDPQGNVGIYYETDLMFRAYKKGQQPHTVAIWED</sequence>
<evidence type="ECO:0000256" key="2">
    <source>
        <dbReference type="ARBA" id="ARBA00022801"/>
    </source>
</evidence>
<dbReference type="InterPro" id="IPR000246">
    <property type="entry name" value="Peptidase_T2"/>
</dbReference>
<dbReference type="AlphaFoldDB" id="A0A2T2YH48"/>
<dbReference type="InterPro" id="IPR029055">
    <property type="entry name" value="Ntn_hydrolases_N"/>
</dbReference>
<accession>A0A2T2YH48</accession>
<feature type="site" description="Cleavage; by autolysis" evidence="7">
    <location>
        <begin position="166"/>
        <end position="167"/>
    </location>
</feature>
<dbReference type="Gene3D" id="3.60.20.30">
    <property type="entry name" value="(Glycosyl)asparaginase"/>
    <property type="match status" value="1"/>
</dbReference>